<evidence type="ECO:0000256" key="5">
    <source>
        <dbReference type="ARBA" id="ARBA00047664"/>
    </source>
</evidence>
<evidence type="ECO:0000313" key="8">
    <source>
        <dbReference type="EMBL" id="MDA3616696.1"/>
    </source>
</evidence>
<proteinExistence type="inferred from homology"/>
<evidence type="ECO:0000256" key="2">
    <source>
        <dbReference type="ARBA" id="ARBA00022679"/>
    </source>
</evidence>
<organism evidence="8 9">
    <name type="scientific">Polluticaenibacter yanchengensis</name>
    <dbReference type="NCBI Taxonomy" id="3014562"/>
    <lineage>
        <taxon>Bacteria</taxon>
        <taxon>Pseudomonadati</taxon>
        <taxon>Bacteroidota</taxon>
        <taxon>Chitinophagia</taxon>
        <taxon>Chitinophagales</taxon>
        <taxon>Chitinophagaceae</taxon>
        <taxon>Polluticaenibacter</taxon>
    </lineage>
</organism>
<evidence type="ECO:0000256" key="1">
    <source>
        <dbReference type="ARBA" id="ARBA00005054"/>
    </source>
</evidence>
<feature type="active site" description="Proton donor" evidence="6">
    <location>
        <position position="111"/>
    </location>
</feature>
<comment type="caution">
    <text evidence="6">Lacks conserved residue(s) required for the propagation of feature annotation.</text>
</comment>
<dbReference type="PANTHER" id="PTHR43369">
    <property type="entry name" value="PHOSPHORIBOSYLGLYCINAMIDE FORMYLTRANSFERASE"/>
    <property type="match status" value="1"/>
</dbReference>
<dbReference type="InterPro" id="IPR004607">
    <property type="entry name" value="GART"/>
</dbReference>
<keyword evidence="2 6" id="KW-0808">Transferase</keyword>
<name>A0ABT4UPC7_9BACT</name>
<feature type="binding site" evidence="6">
    <location>
        <position position="109"/>
    </location>
    <ligand>
        <name>(6R)-10-formyltetrahydrofolate</name>
        <dbReference type="ChEBI" id="CHEBI:195366"/>
    </ligand>
</feature>
<comment type="similarity">
    <text evidence="4 6">Belongs to the GART family.</text>
</comment>
<dbReference type="EMBL" id="JAQGEF010000039">
    <property type="protein sequence ID" value="MDA3616696.1"/>
    <property type="molecule type" value="Genomic_DNA"/>
</dbReference>
<dbReference type="InterPro" id="IPR001555">
    <property type="entry name" value="GART_AS"/>
</dbReference>
<dbReference type="Pfam" id="PF00551">
    <property type="entry name" value="Formyl_trans_N"/>
    <property type="match status" value="1"/>
</dbReference>
<dbReference type="HAMAP" id="MF_01930">
    <property type="entry name" value="PurN"/>
    <property type="match status" value="1"/>
</dbReference>
<dbReference type="PANTHER" id="PTHR43369:SF2">
    <property type="entry name" value="PHOSPHORIBOSYLGLYCINAMIDE FORMYLTRANSFERASE"/>
    <property type="match status" value="1"/>
</dbReference>
<gene>
    <name evidence="6" type="primary">purN</name>
    <name evidence="8" type="ORF">O3P16_17930</name>
</gene>
<comment type="caution">
    <text evidence="8">The sequence shown here is derived from an EMBL/GenBank/DDBJ whole genome shotgun (WGS) entry which is preliminary data.</text>
</comment>
<feature type="binding site" evidence="6">
    <location>
        <begin position="19"/>
        <end position="21"/>
    </location>
    <ligand>
        <name>N(1)-(5-phospho-beta-D-ribosyl)glycinamide</name>
        <dbReference type="ChEBI" id="CHEBI:143788"/>
    </ligand>
</feature>
<comment type="catalytic activity">
    <reaction evidence="5 6">
        <text>N(1)-(5-phospho-beta-D-ribosyl)glycinamide + (6R)-10-formyltetrahydrofolate = N(2)-formyl-N(1)-(5-phospho-beta-D-ribosyl)glycinamide + (6S)-5,6,7,8-tetrahydrofolate + H(+)</text>
        <dbReference type="Rhea" id="RHEA:15053"/>
        <dbReference type="ChEBI" id="CHEBI:15378"/>
        <dbReference type="ChEBI" id="CHEBI:57453"/>
        <dbReference type="ChEBI" id="CHEBI:143788"/>
        <dbReference type="ChEBI" id="CHEBI:147286"/>
        <dbReference type="ChEBI" id="CHEBI:195366"/>
        <dbReference type="EC" id="2.1.2.2"/>
    </reaction>
</comment>
<dbReference type="PROSITE" id="PS00373">
    <property type="entry name" value="GART"/>
    <property type="match status" value="1"/>
</dbReference>
<dbReference type="CDD" id="cd08645">
    <property type="entry name" value="FMT_core_GART"/>
    <property type="match status" value="1"/>
</dbReference>
<protein>
    <recommendedName>
        <fullName evidence="6">Phosphoribosylglycinamide formyltransferase</fullName>
        <ecNumber evidence="6">2.1.2.2</ecNumber>
    </recommendedName>
    <alternativeName>
        <fullName evidence="6">5'-phosphoribosylglycinamide transformylase</fullName>
    </alternativeName>
    <alternativeName>
        <fullName evidence="6">GAR transformylase</fullName>
        <shortName evidence="6">GART</shortName>
    </alternativeName>
</protein>
<accession>A0ABT4UPC7</accession>
<dbReference type="InterPro" id="IPR036477">
    <property type="entry name" value="Formyl_transf_N_sf"/>
</dbReference>
<dbReference type="Gene3D" id="3.40.50.170">
    <property type="entry name" value="Formyl transferase, N-terminal domain"/>
    <property type="match status" value="1"/>
</dbReference>
<feature type="binding site" evidence="6">
    <location>
        <position position="65"/>
    </location>
    <ligand>
        <name>(6R)-10-formyltetrahydrofolate</name>
        <dbReference type="ChEBI" id="CHEBI:195366"/>
    </ligand>
</feature>
<dbReference type="EC" id="2.1.2.2" evidence="6"/>
<keyword evidence="9" id="KW-1185">Reference proteome</keyword>
<evidence type="ECO:0000256" key="3">
    <source>
        <dbReference type="ARBA" id="ARBA00022755"/>
    </source>
</evidence>
<feature type="site" description="Raises pKa of active site His" evidence="6">
    <location>
        <position position="152"/>
    </location>
</feature>
<evidence type="ECO:0000256" key="4">
    <source>
        <dbReference type="ARBA" id="ARBA00038440"/>
    </source>
</evidence>
<comment type="function">
    <text evidence="6">Catalyzes the transfer of a formyl group from 10-formyltetrahydrofolate to 5-phospho-ribosyl-glycinamide (GAR), producing 5-phospho-ribosyl-N-formylglycinamide (FGAR) and tetrahydrofolate.</text>
</comment>
<reference evidence="8 9" key="1">
    <citation type="submission" date="2022-12" db="EMBL/GenBank/DDBJ databases">
        <title>Chitinophagaceae gen. sp. nov., a new member of the family Chitinophagaceae, isolated from soil in a chemical factory.</title>
        <authorList>
            <person name="Ke Z."/>
        </authorList>
    </citation>
    <scope>NUCLEOTIDE SEQUENCE [LARGE SCALE GENOMIC DNA]</scope>
    <source>
        <strain evidence="8 9">LY-5</strain>
    </source>
</reference>
<keyword evidence="3 6" id="KW-0658">Purine biosynthesis</keyword>
<dbReference type="SUPFAM" id="SSF53328">
    <property type="entry name" value="Formyltransferase"/>
    <property type="match status" value="1"/>
</dbReference>
<dbReference type="Proteomes" id="UP001210231">
    <property type="component" value="Unassembled WGS sequence"/>
</dbReference>
<evidence type="ECO:0000313" key="9">
    <source>
        <dbReference type="Proteomes" id="UP001210231"/>
    </source>
</evidence>
<evidence type="ECO:0000256" key="6">
    <source>
        <dbReference type="HAMAP-Rule" id="MF_01930"/>
    </source>
</evidence>
<evidence type="ECO:0000259" key="7">
    <source>
        <dbReference type="Pfam" id="PF00551"/>
    </source>
</evidence>
<comment type="pathway">
    <text evidence="1 6">Purine metabolism; IMP biosynthesis via de novo pathway; N(2)-formyl-N(1)-(5-phospho-D-ribosyl)glycinamide from N(1)-(5-phospho-D-ribosyl)glycinamide (10-formyl THF route): step 1/1.</text>
</comment>
<sequence length="196" mass="21519">MSSLNKKVPRIAVFASGAGSNANEIARYFSGKSIADIALIVCNKPGAGVYQVAENHRIPTLTISREQFLKGDAYVPELQAAGIDFIVLAGFLWKVPMPLIQAFSNRIINIHPALLPDYGGKGMYGHFVHEAVIANKEKESGITIHYVDEHYDHGSTIFQATCQIDEQDTPDTLAQKIHLLEHAHFAPTIEKLVQAL</sequence>
<dbReference type="InterPro" id="IPR002376">
    <property type="entry name" value="Formyl_transf_N"/>
</dbReference>
<feature type="domain" description="Formyl transferase N-terminal" evidence="7">
    <location>
        <begin position="10"/>
        <end position="185"/>
    </location>
</feature>
<dbReference type="RefSeq" id="WP_407033027.1">
    <property type="nucleotide sequence ID" value="NZ_JAQGEF010000039.1"/>
</dbReference>